<dbReference type="STRING" id="415747.SAMN03097708_01355"/>
<dbReference type="Proteomes" id="UP000199648">
    <property type="component" value="Unassembled WGS sequence"/>
</dbReference>
<proteinExistence type="predicted"/>
<reference evidence="2 3" key="1">
    <citation type="submission" date="2016-10" db="EMBL/GenBank/DDBJ databases">
        <authorList>
            <person name="de Groot N.N."/>
        </authorList>
    </citation>
    <scope>NUCLEOTIDE SEQUENCE [LARGE SCALE GENOMIC DNA]</scope>
    <source>
        <strain evidence="2 3">HLD2</strain>
    </source>
</reference>
<dbReference type="PANTHER" id="PTHR39639">
    <property type="entry name" value="CHROMOSOME 16, WHOLE GENOME SHOTGUN SEQUENCE"/>
    <property type="match status" value="1"/>
</dbReference>
<gene>
    <name evidence="2" type="ORF">SAMN03097708_01355</name>
</gene>
<name>A0A1G5Q700_9GAMM</name>
<protein>
    <recommendedName>
        <fullName evidence="1">GmrSD restriction endonucleases N-terminal domain-containing protein</fullName>
    </recommendedName>
</protein>
<feature type="domain" description="GmrSD restriction endonucleases N-terminal" evidence="1">
    <location>
        <begin position="32"/>
        <end position="194"/>
    </location>
</feature>
<dbReference type="EMBL" id="FMWD01000004">
    <property type="protein sequence ID" value="SCZ57059.1"/>
    <property type="molecule type" value="Genomic_DNA"/>
</dbReference>
<dbReference type="AlphaFoldDB" id="A0A1G5Q700"/>
<dbReference type="Pfam" id="PF03235">
    <property type="entry name" value="GmrSD_N"/>
    <property type="match status" value="1"/>
</dbReference>
<keyword evidence="3" id="KW-1185">Reference proteome</keyword>
<dbReference type="PANTHER" id="PTHR39639:SF1">
    <property type="entry name" value="DUF262 DOMAIN-CONTAINING PROTEIN"/>
    <property type="match status" value="1"/>
</dbReference>
<organism evidence="2 3">
    <name type="scientific">Thiohalomonas denitrificans</name>
    <dbReference type="NCBI Taxonomy" id="415747"/>
    <lineage>
        <taxon>Bacteria</taxon>
        <taxon>Pseudomonadati</taxon>
        <taxon>Pseudomonadota</taxon>
        <taxon>Gammaproteobacteria</taxon>
        <taxon>Thiohalomonadales</taxon>
        <taxon>Thiohalomonadaceae</taxon>
        <taxon>Thiohalomonas</taxon>
    </lineage>
</organism>
<dbReference type="InterPro" id="IPR004919">
    <property type="entry name" value="GmrSD_N"/>
</dbReference>
<evidence type="ECO:0000313" key="2">
    <source>
        <dbReference type="EMBL" id="SCZ57059.1"/>
    </source>
</evidence>
<evidence type="ECO:0000313" key="3">
    <source>
        <dbReference type="Proteomes" id="UP000199648"/>
    </source>
</evidence>
<accession>A0A1G5Q700</accession>
<evidence type="ECO:0000259" key="1">
    <source>
        <dbReference type="Pfam" id="PF03235"/>
    </source>
</evidence>
<dbReference type="RefSeq" id="WP_092994413.1">
    <property type="nucleotide sequence ID" value="NZ_FMWD01000004.1"/>
</dbReference>
<sequence length="370" mass="42277">MKPTRVLLKSVQANREKVFTDSYTTTWREIINLYKDQDIVIDPEYQRLFRWDLERQTQFIESLLLNIPTPAIFFAEDESDKLEIIDGLQRISTLIRFFSEDIFKDPDLRNSAPDAEGDNDLKNPLCLSAGPILEELEGYTSEKMPSPLLRSIKNARVPVILLQKESGPKTKYQVFQRLNRAGAILADQEIRNATARLLDSDFPDKLRTLAKNKSVIDALKVRDVKQKEMYVEELLLRLLALCHSPHPFQKDLALYLDDFMEYAASGNFQLDNERMDTITRTFSLISQVYPEGAAFRFAETGKGQFSSNLFDIVATGVYRNVNKLTSAKVKSGYKKLMKDPTLSEVTGGGSNTKRKMEARVSLGQKYFSYP</sequence>
<dbReference type="OrthoDB" id="9798761at2"/>